<sequence>MLEDVTSELPVKLIDCYNCFVYGNGHLANQLFRPDGIHPNIYGSSSLVAEINEVVHITKKKMQQQQHRKYHQSQRRRTFNGDFTDGNREYLSVKSNFPYGLRGFRNGYRDFRNGYHDSRKGHHDFCNGHHDFIRHHDLRNAYQDTRSEHHDCQNENRDFRYVRRYVNHENSRHCTN</sequence>
<comment type="caution">
    <text evidence="1">The sequence shown here is derived from an EMBL/GenBank/DDBJ whole genome shotgun (WGS) entry which is preliminary data.</text>
</comment>
<dbReference type="EMBL" id="JAIWYP010000006">
    <property type="protein sequence ID" value="KAH3804474.1"/>
    <property type="molecule type" value="Genomic_DNA"/>
</dbReference>
<name>A0A9D4FS89_DREPO</name>
<dbReference type="AlphaFoldDB" id="A0A9D4FS89"/>
<keyword evidence="2" id="KW-1185">Reference proteome</keyword>
<dbReference type="SUPFAM" id="SSF52266">
    <property type="entry name" value="SGNH hydrolase"/>
    <property type="match status" value="1"/>
</dbReference>
<accession>A0A9D4FS89</accession>
<reference evidence="1" key="2">
    <citation type="submission" date="2020-11" db="EMBL/GenBank/DDBJ databases">
        <authorList>
            <person name="McCartney M.A."/>
            <person name="Auch B."/>
            <person name="Kono T."/>
            <person name="Mallez S."/>
            <person name="Becker A."/>
            <person name="Gohl D.M."/>
            <person name="Silverstein K.A.T."/>
            <person name="Koren S."/>
            <person name="Bechman K.B."/>
            <person name="Herman A."/>
            <person name="Abrahante J.E."/>
            <person name="Garbe J."/>
        </authorList>
    </citation>
    <scope>NUCLEOTIDE SEQUENCE</scope>
    <source>
        <strain evidence="1">Duluth1</strain>
        <tissue evidence="1">Whole animal</tissue>
    </source>
</reference>
<reference evidence="1" key="1">
    <citation type="journal article" date="2019" name="bioRxiv">
        <title>The Genome of the Zebra Mussel, Dreissena polymorpha: A Resource for Invasive Species Research.</title>
        <authorList>
            <person name="McCartney M.A."/>
            <person name="Auch B."/>
            <person name="Kono T."/>
            <person name="Mallez S."/>
            <person name="Zhang Y."/>
            <person name="Obille A."/>
            <person name="Becker A."/>
            <person name="Abrahante J.E."/>
            <person name="Garbe J."/>
            <person name="Badalamenti J.P."/>
            <person name="Herman A."/>
            <person name="Mangelson H."/>
            <person name="Liachko I."/>
            <person name="Sullivan S."/>
            <person name="Sone E.D."/>
            <person name="Koren S."/>
            <person name="Silverstein K.A.T."/>
            <person name="Beckman K.B."/>
            <person name="Gohl D.M."/>
        </authorList>
    </citation>
    <scope>NUCLEOTIDE SEQUENCE</scope>
    <source>
        <strain evidence="1">Duluth1</strain>
        <tissue evidence="1">Whole animal</tissue>
    </source>
</reference>
<evidence type="ECO:0000313" key="1">
    <source>
        <dbReference type="EMBL" id="KAH3804474.1"/>
    </source>
</evidence>
<proteinExistence type="predicted"/>
<protein>
    <submittedName>
        <fullName evidence="1">Uncharacterized protein</fullName>
    </submittedName>
</protein>
<evidence type="ECO:0000313" key="2">
    <source>
        <dbReference type="Proteomes" id="UP000828390"/>
    </source>
</evidence>
<dbReference type="Proteomes" id="UP000828390">
    <property type="component" value="Unassembled WGS sequence"/>
</dbReference>
<organism evidence="1 2">
    <name type="scientific">Dreissena polymorpha</name>
    <name type="common">Zebra mussel</name>
    <name type="synonym">Mytilus polymorpha</name>
    <dbReference type="NCBI Taxonomy" id="45954"/>
    <lineage>
        <taxon>Eukaryota</taxon>
        <taxon>Metazoa</taxon>
        <taxon>Spiralia</taxon>
        <taxon>Lophotrochozoa</taxon>
        <taxon>Mollusca</taxon>
        <taxon>Bivalvia</taxon>
        <taxon>Autobranchia</taxon>
        <taxon>Heteroconchia</taxon>
        <taxon>Euheterodonta</taxon>
        <taxon>Imparidentia</taxon>
        <taxon>Neoheterodontei</taxon>
        <taxon>Myida</taxon>
        <taxon>Dreissenoidea</taxon>
        <taxon>Dreissenidae</taxon>
        <taxon>Dreissena</taxon>
    </lineage>
</organism>
<gene>
    <name evidence="1" type="ORF">DPMN_132760</name>
</gene>